<proteinExistence type="predicted"/>
<dbReference type="AlphaFoldDB" id="A0A4T0ENN9"/>
<name>A0A4T0ENN9_AURPU</name>
<evidence type="ECO:0000313" key="2">
    <source>
        <dbReference type="Proteomes" id="UP000304947"/>
    </source>
</evidence>
<gene>
    <name evidence="1" type="ORF">D6C83_00122</name>
</gene>
<sequence length="78" mass="8858">MLTCFPNQQTFIGKTQRNPFKFSLGSPCPNFALLYQGRVEFGDVDMSITGLSSLPTYMISLQHKRRHVSHCIVIIPGW</sequence>
<dbReference type="EMBL" id="QZBU01000012">
    <property type="protein sequence ID" value="TIA76282.1"/>
    <property type="molecule type" value="Genomic_DNA"/>
</dbReference>
<evidence type="ECO:0000313" key="1">
    <source>
        <dbReference type="EMBL" id="TIA76282.1"/>
    </source>
</evidence>
<dbReference type="Proteomes" id="UP000304947">
    <property type="component" value="Unassembled WGS sequence"/>
</dbReference>
<comment type="caution">
    <text evidence="1">The sequence shown here is derived from an EMBL/GenBank/DDBJ whole genome shotgun (WGS) entry which is preliminary data.</text>
</comment>
<accession>A0A4T0ENN9</accession>
<reference evidence="1 2" key="1">
    <citation type="submission" date="2018-10" db="EMBL/GenBank/DDBJ databases">
        <title>Fifty Aureobasidium pullulans genomes reveal a recombining polyextremotolerant generalist.</title>
        <authorList>
            <person name="Gostincar C."/>
            <person name="Turk M."/>
            <person name="Zajc J."/>
            <person name="Gunde-Cimerman N."/>
        </authorList>
    </citation>
    <scope>NUCLEOTIDE SEQUENCE [LARGE SCALE GENOMIC DNA]</scope>
    <source>
        <strain evidence="1 2">EXF-3380</strain>
    </source>
</reference>
<protein>
    <submittedName>
        <fullName evidence="1">Uncharacterized protein</fullName>
    </submittedName>
</protein>
<organism evidence="1 2">
    <name type="scientific">Aureobasidium pullulans</name>
    <name type="common">Black yeast</name>
    <name type="synonym">Pullularia pullulans</name>
    <dbReference type="NCBI Taxonomy" id="5580"/>
    <lineage>
        <taxon>Eukaryota</taxon>
        <taxon>Fungi</taxon>
        <taxon>Dikarya</taxon>
        <taxon>Ascomycota</taxon>
        <taxon>Pezizomycotina</taxon>
        <taxon>Dothideomycetes</taxon>
        <taxon>Dothideomycetidae</taxon>
        <taxon>Dothideales</taxon>
        <taxon>Saccotheciaceae</taxon>
        <taxon>Aureobasidium</taxon>
    </lineage>
</organism>